<dbReference type="RefSeq" id="WP_106129426.1">
    <property type="nucleotide sequence ID" value="NZ_PVZG01000014.1"/>
</dbReference>
<dbReference type="Proteomes" id="UP000239209">
    <property type="component" value="Unassembled WGS sequence"/>
</dbReference>
<protein>
    <submittedName>
        <fullName evidence="1">Uncharacterized protein</fullName>
    </submittedName>
</protein>
<dbReference type="EMBL" id="PVZG01000014">
    <property type="protein sequence ID" value="PRY24035.1"/>
    <property type="molecule type" value="Genomic_DNA"/>
</dbReference>
<keyword evidence="2" id="KW-1185">Reference proteome</keyword>
<dbReference type="AlphaFoldDB" id="A0A2T0RS54"/>
<gene>
    <name evidence="1" type="ORF">CLV70_114168</name>
</gene>
<organism evidence="1 2">
    <name type="scientific">Pseudosporangium ferrugineum</name>
    <dbReference type="NCBI Taxonomy" id="439699"/>
    <lineage>
        <taxon>Bacteria</taxon>
        <taxon>Bacillati</taxon>
        <taxon>Actinomycetota</taxon>
        <taxon>Actinomycetes</taxon>
        <taxon>Micromonosporales</taxon>
        <taxon>Micromonosporaceae</taxon>
        <taxon>Pseudosporangium</taxon>
    </lineage>
</organism>
<evidence type="ECO:0000313" key="2">
    <source>
        <dbReference type="Proteomes" id="UP000239209"/>
    </source>
</evidence>
<comment type="caution">
    <text evidence="1">The sequence shown here is derived from an EMBL/GenBank/DDBJ whole genome shotgun (WGS) entry which is preliminary data.</text>
</comment>
<sequence length="69" mass="8069">MTREPKVITVDYDAVPKRWWEMPYSLVHSMGEVYRYVICTRCGGAVAVHTWFVVNTQTDYVHDCSEMPL</sequence>
<name>A0A2T0RS54_9ACTN</name>
<proteinExistence type="predicted"/>
<evidence type="ECO:0000313" key="1">
    <source>
        <dbReference type="EMBL" id="PRY24035.1"/>
    </source>
</evidence>
<reference evidence="1 2" key="1">
    <citation type="submission" date="2018-03" db="EMBL/GenBank/DDBJ databases">
        <title>Genomic Encyclopedia of Archaeal and Bacterial Type Strains, Phase II (KMG-II): from individual species to whole genera.</title>
        <authorList>
            <person name="Goeker M."/>
        </authorList>
    </citation>
    <scope>NUCLEOTIDE SEQUENCE [LARGE SCALE GENOMIC DNA]</scope>
    <source>
        <strain evidence="1 2">DSM 45348</strain>
    </source>
</reference>
<accession>A0A2T0RS54</accession>